<keyword evidence="3" id="KW-1133">Transmembrane helix</keyword>
<feature type="domain" description="RyR/IP3R Homology associated" evidence="4">
    <location>
        <begin position="706"/>
        <end position="802"/>
    </location>
</feature>
<evidence type="ECO:0000259" key="4">
    <source>
        <dbReference type="Pfam" id="PF08454"/>
    </source>
</evidence>
<keyword evidence="3" id="KW-0812">Transmembrane</keyword>
<feature type="transmembrane region" description="Helical" evidence="3">
    <location>
        <begin position="1333"/>
        <end position="1352"/>
    </location>
</feature>
<gene>
    <name evidence="5" type="ORF">HTEP1355_LOCUS8439</name>
</gene>
<feature type="coiled-coil region" evidence="1">
    <location>
        <begin position="1537"/>
        <end position="1564"/>
    </location>
</feature>
<dbReference type="PANTHER" id="PTHR13715:SF99">
    <property type="entry name" value="INOSITOL 1,4,5-TRISPHOSPHATE RECEPTOR-LIKE PROTEIN A"/>
    <property type="match status" value="1"/>
</dbReference>
<protein>
    <recommendedName>
        <fullName evidence="4">RyR/IP3R Homology associated domain-containing protein</fullName>
    </recommendedName>
</protein>
<dbReference type="EMBL" id="HBFN01014660">
    <property type="protein sequence ID" value="CAD8794805.1"/>
    <property type="molecule type" value="Transcribed_RNA"/>
</dbReference>
<feature type="compositionally biased region" description="Low complexity" evidence="2">
    <location>
        <begin position="1235"/>
        <end position="1254"/>
    </location>
</feature>
<evidence type="ECO:0000313" key="5">
    <source>
        <dbReference type="EMBL" id="CAD8794805.1"/>
    </source>
</evidence>
<dbReference type="GO" id="GO:0006816">
    <property type="term" value="P:calcium ion transport"/>
    <property type="evidence" value="ECO:0007669"/>
    <property type="project" value="InterPro"/>
</dbReference>
<dbReference type="InterPro" id="IPR015925">
    <property type="entry name" value="Ryanodine_IP3_receptor"/>
</dbReference>
<keyword evidence="3" id="KW-0472">Membrane</keyword>
<feature type="transmembrane region" description="Helical" evidence="3">
    <location>
        <begin position="1091"/>
        <end position="1109"/>
    </location>
</feature>
<dbReference type="Pfam" id="PF08454">
    <property type="entry name" value="RIH_assoc"/>
    <property type="match status" value="1"/>
</dbReference>
<name>A0A7S0VZZ2_9CRYP</name>
<feature type="compositionally biased region" description="Polar residues" evidence="2">
    <location>
        <begin position="444"/>
        <end position="476"/>
    </location>
</feature>
<feature type="region of interest" description="Disordered" evidence="2">
    <location>
        <begin position="443"/>
        <end position="476"/>
    </location>
</feature>
<sequence length="1597" mass="179711">MTEVMNVVLQFLCDMVMWSRETQITVMTYADVFVGYLDVDGIDVSKLLATCCFDNYEIVTTFGPGYLRLIFEDFASKYDITPPGWLELCARLVVCRGSPVVENNLMLCGYLYSSSGRNLCMMQEFFEWDDRVCLLETPASQPVPLKLHQHLASIDLLTALSEGDNPGGKVYATSFLTVSDVVRNVVGCHIQINGETPRIDRDRLHRLHFSFLSFLRTVYLQSAVVDAQFAEEMSTEDSGVWAPLPRKSGTSLPAGTKSLMEHLLDQVKEYRDLVKLRIPSVDTVQPDLESGNLLKVLVFGAIVPLLGDYFSTGSIYSVVTHSRQMIEDMISVISEILTVSPPGMLFVECTGAYFDSNRTTKDSLEKMRAVLEPKVIGGARVGSKNSSYKSADVAAESTDTASAVFETGFKSMCDQLVGHLVEKDARNELPLVLGRDGDVPLLDQVQQTPNKSGSENATEVSSTNDLDSTRLHSISGDNSVLKHSNLEKENLEKENVRNVTYAEIISAFVPMFKFCANNEKLLVDIIDVLRASAYCCRPSTSLPATPKESQELLDDMRNNRPLKMDHETHSETLEWVQNRYDAVGCTVGCLRSLAMSEKEQVHIYSLGFLLTLLQGGNEQVQRTIVLKLSKPTELTERFWERICSILGDCTSSLKKYKRLLKTLVSVSITDPGTENGEGDGDPTDLWRDYTSELDRAFGRNSRSVLSLRLLQLCCVGQCAGFQDMLVKQEKNTRSHNILRMCISLFGVVQPLIELSISAGIGTMAAFGMQLLEVILDSIRGTHQGNRNEVLSSDLLTCINRIFSNSLYKPEESSDTPPTYFKDFELPVTPNDMRCWIRWSCVRVLLALFENISSIELPLQIVGFFDVRYIISQILDCSVVMGLTVSGSDADTKGVLKVCETYIKALNRRETSFTLNTNTYKTLTRWASRHSKVKAYNFSAAAIDSIRSEAQGLWQILRHFKNFDHSQQLSTILDDFETDNPVMCTFLNCTNMHVEIGKLGGPNNLDGGNSAQWVEMVYFPIGKNVDVVNSQTFQDMFKSQIEHIPREDSKEKGQKFMDSVKRMLRHVAWFEYVSSWQVSRQLLKYSEWLERASFLLAILITLLLIFFYGIPMDPNTGYIFHDGKFAPQVKRPGYDNNIPYPFAMNTSDPAGKGKTYSSVLLTQDDSVEYRLSLLTRWDHAAEWAFLPAIKEFILFLGGVHFVCSLGKSVSFLVLDFPLSLFDWLQELEREDTEMRSSSVHSKSRASSSGPFSSLKSLSSFSAKREWRPSIRSLLSFRKVLLSPFRHSFFLCFSILGLANSPFFYPLCLLEYFAMPGGRNVVNALLIGGPNLARTFLVGMIVLVVWGFLSYAFFSTTAIEVDDSCFSLYQCVTKHILDSFRGDITTVLGTFTNWTFPALVFWEDSWEGWKTWYIMVFLVWWTFLLQPIIQGQIMDAFSRIRTEETTTRTDLNQRCFISGVSRFEFNNYPGEWEARAGGLYAWNFFLYIRHLETIEAEDRNGIEASVIDAYHSGSGAFLPQGVFAAAQWETVRDPAADWRKSMSALMKSLRDEVRGIEKKVEQVIVDKIEVDRGSGATSIGHTKSSTVDQRGASPLLGPG</sequence>
<proteinExistence type="predicted"/>
<feature type="compositionally biased region" description="Polar residues" evidence="2">
    <location>
        <begin position="1573"/>
        <end position="1586"/>
    </location>
</feature>
<evidence type="ECO:0000256" key="3">
    <source>
        <dbReference type="SAM" id="Phobius"/>
    </source>
</evidence>
<evidence type="ECO:0000256" key="2">
    <source>
        <dbReference type="SAM" id="MobiDB-lite"/>
    </source>
</evidence>
<feature type="transmembrane region" description="Helical" evidence="3">
    <location>
        <begin position="1191"/>
        <end position="1213"/>
    </location>
</feature>
<feature type="transmembrane region" description="Helical" evidence="3">
    <location>
        <begin position="1286"/>
        <end position="1312"/>
    </location>
</feature>
<feature type="region of interest" description="Disordered" evidence="2">
    <location>
        <begin position="1573"/>
        <end position="1597"/>
    </location>
</feature>
<feature type="region of interest" description="Disordered" evidence="2">
    <location>
        <begin position="1234"/>
        <end position="1254"/>
    </location>
</feature>
<reference evidence="5" key="1">
    <citation type="submission" date="2021-01" db="EMBL/GenBank/DDBJ databases">
        <authorList>
            <person name="Corre E."/>
            <person name="Pelletier E."/>
            <person name="Niang G."/>
            <person name="Scheremetjew M."/>
            <person name="Finn R."/>
            <person name="Kale V."/>
            <person name="Holt S."/>
            <person name="Cochrane G."/>
            <person name="Meng A."/>
            <person name="Brown T."/>
            <person name="Cohen L."/>
        </authorList>
    </citation>
    <scope>NUCLEOTIDE SEQUENCE</scope>
    <source>
        <strain evidence="5">CCMP443</strain>
    </source>
</reference>
<organism evidence="5">
    <name type="scientific">Hemiselmis tepida</name>
    <dbReference type="NCBI Taxonomy" id="464990"/>
    <lineage>
        <taxon>Eukaryota</taxon>
        <taxon>Cryptophyceae</taxon>
        <taxon>Cryptomonadales</taxon>
        <taxon>Hemiselmidaceae</taxon>
        <taxon>Hemiselmis</taxon>
    </lineage>
</organism>
<accession>A0A7S0VZZ2</accession>
<dbReference type="PANTHER" id="PTHR13715">
    <property type="entry name" value="RYANODINE RECEPTOR AND IP3 RECEPTOR"/>
    <property type="match status" value="1"/>
</dbReference>
<feature type="transmembrane region" description="Helical" evidence="3">
    <location>
        <begin position="1409"/>
        <end position="1427"/>
    </location>
</feature>
<keyword evidence="1" id="KW-0175">Coiled coil</keyword>
<evidence type="ECO:0000256" key="1">
    <source>
        <dbReference type="SAM" id="Coils"/>
    </source>
</evidence>
<dbReference type="InterPro" id="IPR013662">
    <property type="entry name" value="RIH_assoc-dom"/>
</dbReference>